<gene>
    <name evidence="2" type="ORF">PVAG01_00657</name>
</gene>
<accession>A0ABR4PVB4</accession>
<evidence type="ECO:0000313" key="3">
    <source>
        <dbReference type="Proteomes" id="UP001629113"/>
    </source>
</evidence>
<protein>
    <recommendedName>
        <fullName evidence="1">2EXR domain-containing protein</fullName>
    </recommendedName>
</protein>
<dbReference type="PANTHER" id="PTHR35910:SF6">
    <property type="entry name" value="2EXR DOMAIN-CONTAINING PROTEIN"/>
    <property type="match status" value="1"/>
</dbReference>
<name>A0ABR4PVB4_9HELO</name>
<proteinExistence type="predicted"/>
<keyword evidence="3" id="KW-1185">Reference proteome</keyword>
<evidence type="ECO:0000259" key="1">
    <source>
        <dbReference type="Pfam" id="PF20150"/>
    </source>
</evidence>
<evidence type="ECO:0000313" key="2">
    <source>
        <dbReference type="EMBL" id="KAL3427148.1"/>
    </source>
</evidence>
<organism evidence="2 3">
    <name type="scientific">Phlyctema vagabunda</name>
    <dbReference type="NCBI Taxonomy" id="108571"/>
    <lineage>
        <taxon>Eukaryota</taxon>
        <taxon>Fungi</taxon>
        <taxon>Dikarya</taxon>
        <taxon>Ascomycota</taxon>
        <taxon>Pezizomycotina</taxon>
        <taxon>Leotiomycetes</taxon>
        <taxon>Helotiales</taxon>
        <taxon>Dermateaceae</taxon>
        <taxon>Phlyctema</taxon>
    </lineage>
</organism>
<dbReference type="Pfam" id="PF20150">
    <property type="entry name" value="2EXR"/>
    <property type="match status" value="1"/>
</dbReference>
<sequence length="83" mass="9612">MELPVELRECIWELTAQQERNVGIRAKSKPDAKEPGPFHFVAMQRPPAILHTCVEARKVGLRYYRLSFAFDSPEQDQKSEARI</sequence>
<dbReference type="EMBL" id="JBFCZG010000001">
    <property type="protein sequence ID" value="KAL3427148.1"/>
    <property type="molecule type" value="Genomic_DNA"/>
</dbReference>
<dbReference type="PANTHER" id="PTHR35910">
    <property type="entry name" value="2EXR DOMAIN-CONTAINING PROTEIN"/>
    <property type="match status" value="1"/>
</dbReference>
<dbReference type="InterPro" id="IPR045518">
    <property type="entry name" value="2EXR"/>
</dbReference>
<feature type="domain" description="2EXR" evidence="1">
    <location>
        <begin position="2"/>
        <end position="73"/>
    </location>
</feature>
<dbReference type="Proteomes" id="UP001629113">
    <property type="component" value="Unassembled WGS sequence"/>
</dbReference>
<comment type="caution">
    <text evidence="2">The sequence shown here is derived from an EMBL/GenBank/DDBJ whole genome shotgun (WGS) entry which is preliminary data.</text>
</comment>
<reference evidence="2 3" key="1">
    <citation type="submission" date="2024-06" db="EMBL/GenBank/DDBJ databases">
        <title>Complete genome of Phlyctema vagabunda strain 19-DSS-EL-015.</title>
        <authorList>
            <person name="Fiorenzani C."/>
        </authorList>
    </citation>
    <scope>NUCLEOTIDE SEQUENCE [LARGE SCALE GENOMIC DNA]</scope>
    <source>
        <strain evidence="2 3">19-DSS-EL-015</strain>
    </source>
</reference>